<evidence type="ECO:0000259" key="1">
    <source>
        <dbReference type="SMART" id="SM00382"/>
    </source>
</evidence>
<gene>
    <name evidence="2" type="ORF">DFO77_1317</name>
</gene>
<dbReference type="AlphaFoldDB" id="A0A368UK86"/>
<dbReference type="InterPro" id="IPR003593">
    <property type="entry name" value="AAA+_ATPase"/>
</dbReference>
<dbReference type="SMART" id="SM00382">
    <property type="entry name" value="AAA"/>
    <property type="match status" value="1"/>
</dbReference>
<dbReference type="RefSeq" id="WP_114437962.1">
    <property type="nucleotide sequence ID" value="NZ_QPIZ01000031.1"/>
</dbReference>
<organism evidence="2 3">
    <name type="scientific">Marinilabilia salmonicolor</name>
    <dbReference type="NCBI Taxonomy" id="989"/>
    <lineage>
        <taxon>Bacteria</taxon>
        <taxon>Pseudomonadati</taxon>
        <taxon>Bacteroidota</taxon>
        <taxon>Bacteroidia</taxon>
        <taxon>Marinilabiliales</taxon>
        <taxon>Marinilabiliaceae</taxon>
        <taxon>Marinilabilia</taxon>
    </lineage>
</organism>
<dbReference type="Pfam" id="PF13173">
    <property type="entry name" value="AAA_14"/>
    <property type="match status" value="1"/>
</dbReference>
<dbReference type="InterPro" id="IPR041682">
    <property type="entry name" value="AAA_14"/>
</dbReference>
<sequence length="394" mass="45561">MEKLLIKSRRKIQAVSDKFHRYLFKQININSQLVSVLGARGVGKTTLLLQLAKQSDKEVLYVALDDLFFTENTLYSLAENFSQIGGELLLLDEVHKYPNWSRELKLIFDDLPNLKVIFTSSSVLDIYKGESDLSRRALNYHLKELSFREYLELYHQIKLPIISLDDITSNHTSLSDDLSGRFKPLKYLSSYYESGIYPYFKNDKYEYYQQLNNTINLILDVDLQSIENIEYSNIAKFKRLLYVLATNVPYTPNISKLADKISINRNALVQALNLLHKAELLHIVYKQNKSISTLTKPDKIWLHNTNLAYAISGESPNVGNLRETFFLQHTSVTHKVTLPLKGDFYIDNKYTFEVGGKNKTQHQIQNLDHAFIVKDNIESGTMNTIPLWLFGLLY</sequence>
<name>A0A368UK86_9BACT</name>
<dbReference type="Gene3D" id="3.40.50.300">
    <property type="entry name" value="P-loop containing nucleotide triphosphate hydrolases"/>
    <property type="match status" value="1"/>
</dbReference>
<feature type="domain" description="AAA+ ATPase" evidence="1">
    <location>
        <begin position="30"/>
        <end position="155"/>
    </location>
</feature>
<keyword evidence="3" id="KW-1185">Reference proteome</keyword>
<accession>A0A368UK86</accession>
<dbReference type="EMBL" id="QPIZ01000031">
    <property type="protein sequence ID" value="RCW29106.1"/>
    <property type="molecule type" value="Genomic_DNA"/>
</dbReference>
<comment type="caution">
    <text evidence="2">The sequence shown here is derived from an EMBL/GenBank/DDBJ whole genome shotgun (WGS) entry which is preliminary data.</text>
</comment>
<proteinExistence type="predicted"/>
<evidence type="ECO:0000313" key="3">
    <source>
        <dbReference type="Proteomes" id="UP000252733"/>
    </source>
</evidence>
<dbReference type="PANTHER" id="PTHR42990:SF1">
    <property type="entry name" value="AAA+ ATPASE DOMAIN-CONTAINING PROTEIN"/>
    <property type="match status" value="1"/>
</dbReference>
<reference evidence="2 3" key="1">
    <citation type="submission" date="2018-07" db="EMBL/GenBank/DDBJ databases">
        <title>Freshwater and sediment microbial communities from various areas in North America, analyzing microbe dynamics in response to fracking.</title>
        <authorList>
            <person name="Lamendella R."/>
        </authorList>
    </citation>
    <scope>NUCLEOTIDE SEQUENCE [LARGE SCALE GENOMIC DNA]</scope>
    <source>
        <strain evidence="2 3">160A</strain>
    </source>
</reference>
<dbReference type="Proteomes" id="UP000252733">
    <property type="component" value="Unassembled WGS sequence"/>
</dbReference>
<evidence type="ECO:0000313" key="2">
    <source>
        <dbReference type="EMBL" id="RCW29106.1"/>
    </source>
</evidence>
<dbReference type="SUPFAM" id="SSF52540">
    <property type="entry name" value="P-loop containing nucleoside triphosphate hydrolases"/>
    <property type="match status" value="1"/>
</dbReference>
<dbReference type="PANTHER" id="PTHR42990">
    <property type="entry name" value="ATPASE"/>
    <property type="match status" value="1"/>
</dbReference>
<protein>
    <recommendedName>
        <fullName evidence="1">AAA+ ATPase domain-containing protein</fullName>
    </recommendedName>
</protein>
<dbReference type="InterPro" id="IPR027417">
    <property type="entry name" value="P-loop_NTPase"/>
</dbReference>